<evidence type="ECO:0000256" key="4">
    <source>
        <dbReference type="ARBA" id="ARBA00022692"/>
    </source>
</evidence>
<dbReference type="eggNOG" id="COG3000">
    <property type="taxonomic scope" value="Bacteria"/>
</dbReference>
<evidence type="ECO:0000256" key="1">
    <source>
        <dbReference type="ARBA" id="ARBA00001947"/>
    </source>
</evidence>
<reference evidence="16 17" key="1">
    <citation type="journal article" date="2013" name="ISME J.">
        <title>Metabolic model for the filamentous 'Candidatus Microthrix parvicella' based on genomic and metagenomic analyses.</title>
        <authorList>
            <person name="Jon McIlroy S."/>
            <person name="Kristiansen R."/>
            <person name="Albertsen M."/>
            <person name="Michael Karst S."/>
            <person name="Rossetti S."/>
            <person name="Lund Nielsen J."/>
            <person name="Tandoi V."/>
            <person name="James Seviour R."/>
            <person name="Nielsen P.H."/>
        </authorList>
    </citation>
    <scope>NUCLEOTIDE SEQUENCE [LARGE SCALE GENOMIC DNA]</scope>
    <source>
        <strain evidence="16 17">RN1</strain>
    </source>
</reference>
<evidence type="ECO:0000256" key="10">
    <source>
        <dbReference type="ARBA" id="ARBA00023002"/>
    </source>
</evidence>
<dbReference type="STRING" id="1229780.BN381_20056"/>
<name>R4Z3T2_9ACTN</name>
<dbReference type="HOGENOM" id="CLU_034756_3_2_11"/>
<dbReference type="Pfam" id="PF04116">
    <property type="entry name" value="FA_hydroxylase"/>
    <property type="match status" value="1"/>
</dbReference>
<keyword evidence="4 14" id="KW-0812">Transmembrane</keyword>
<dbReference type="EMBL" id="CANL01000012">
    <property type="protein sequence ID" value="CCM63232.1"/>
    <property type="molecule type" value="Genomic_DNA"/>
</dbReference>
<dbReference type="AlphaFoldDB" id="R4Z3T2"/>
<dbReference type="RefSeq" id="WP_012225531.1">
    <property type="nucleotide sequence ID" value="NZ_HG422565.1"/>
</dbReference>
<evidence type="ECO:0000256" key="9">
    <source>
        <dbReference type="ARBA" id="ARBA00022989"/>
    </source>
</evidence>
<keyword evidence="17" id="KW-1185">Reference proteome</keyword>
<evidence type="ECO:0000256" key="7">
    <source>
        <dbReference type="ARBA" id="ARBA00022832"/>
    </source>
</evidence>
<accession>R4Z3T2</accession>
<evidence type="ECO:0000256" key="3">
    <source>
        <dbReference type="ARBA" id="ARBA00022516"/>
    </source>
</evidence>
<evidence type="ECO:0000259" key="15">
    <source>
        <dbReference type="Pfam" id="PF04116"/>
    </source>
</evidence>
<dbReference type="GO" id="GO:0080132">
    <property type="term" value="F:fatty acid 2-hydroxylase activity"/>
    <property type="evidence" value="ECO:0007669"/>
    <property type="project" value="InterPro"/>
</dbReference>
<evidence type="ECO:0000256" key="5">
    <source>
        <dbReference type="ARBA" id="ARBA00022723"/>
    </source>
</evidence>
<organism evidence="16 17">
    <name type="scientific">Candidatus Neomicrothrix parvicella RN1</name>
    <dbReference type="NCBI Taxonomy" id="1229780"/>
    <lineage>
        <taxon>Bacteria</taxon>
        <taxon>Bacillati</taxon>
        <taxon>Actinomycetota</taxon>
        <taxon>Acidimicrobiia</taxon>
        <taxon>Acidimicrobiales</taxon>
        <taxon>Microthrixaceae</taxon>
        <taxon>Candidatus Neomicrothrix</taxon>
    </lineage>
</organism>
<keyword evidence="11" id="KW-0443">Lipid metabolism</keyword>
<dbReference type="InterPro" id="IPR006694">
    <property type="entry name" value="Fatty_acid_hydroxylase"/>
</dbReference>
<dbReference type="InterPro" id="IPR014430">
    <property type="entry name" value="Scs7"/>
</dbReference>
<dbReference type="PANTHER" id="PTHR12863">
    <property type="entry name" value="FATTY ACID HYDROXYLASE"/>
    <property type="match status" value="1"/>
</dbReference>
<feature type="transmembrane region" description="Helical" evidence="14">
    <location>
        <begin position="6"/>
        <end position="26"/>
    </location>
</feature>
<gene>
    <name evidence="16" type="ORF">BN381_20056</name>
</gene>
<feature type="domain" description="Fatty acid hydroxylase" evidence="15">
    <location>
        <begin position="14"/>
        <end position="150"/>
    </location>
</feature>
<evidence type="ECO:0000256" key="6">
    <source>
        <dbReference type="ARBA" id="ARBA00022824"/>
    </source>
</evidence>
<keyword evidence="12 14" id="KW-0472">Membrane</keyword>
<keyword evidence="10" id="KW-0560">Oxidoreductase</keyword>
<comment type="subcellular location">
    <subcellularLocation>
        <location evidence="2">Endoplasmic reticulum membrane</location>
        <topology evidence="2">Multi-pass membrane protein</topology>
    </subcellularLocation>
</comment>
<dbReference type="PANTHER" id="PTHR12863:SF1">
    <property type="entry name" value="FATTY ACID 2-HYDROXYLASE"/>
    <property type="match status" value="1"/>
</dbReference>
<keyword evidence="6" id="KW-0256">Endoplasmic reticulum</keyword>
<protein>
    <recommendedName>
        <fullName evidence="15">Fatty acid hydroxylase domain-containing protein</fullName>
    </recommendedName>
</protein>
<evidence type="ECO:0000256" key="14">
    <source>
        <dbReference type="SAM" id="Phobius"/>
    </source>
</evidence>
<keyword evidence="9 14" id="KW-1133">Transmembrane helix</keyword>
<keyword evidence="3" id="KW-0444">Lipid biosynthesis</keyword>
<sequence length="161" mass="17647">MSPVEVGVIAGQLAAGFVLWTLVEYCGHRWLMHSEMGPRFIRRSHAQHHRDPLGLTWRDSIAFGGSFLLALAGVAALGAIVFGRSSLLLATGVGIGSIAYSLSHRYAHSETFTPDARSRSPWNAHLRHHNLDARANFGFTTVFWDRVFGTIGERPLVAPEG</sequence>
<dbReference type="GO" id="GO:0006633">
    <property type="term" value="P:fatty acid biosynthetic process"/>
    <property type="evidence" value="ECO:0007669"/>
    <property type="project" value="UniProtKB-KW"/>
</dbReference>
<evidence type="ECO:0000256" key="8">
    <source>
        <dbReference type="ARBA" id="ARBA00022833"/>
    </source>
</evidence>
<evidence type="ECO:0000256" key="13">
    <source>
        <dbReference type="ARBA" id="ARBA00023160"/>
    </source>
</evidence>
<proteinExistence type="predicted"/>
<comment type="cofactor">
    <cofactor evidence="1">
        <name>Zn(2+)</name>
        <dbReference type="ChEBI" id="CHEBI:29105"/>
    </cofactor>
</comment>
<keyword evidence="5" id="KW-0479">Metal-binding</keyword>
<feature type="transmembrane region" description="Helical" evidence="14">
    <location>
        <begin position="60"/>
        <end position="81"/>
    </location>
</feature>
<keyword evidence="7" id="KW-0276">Fatty acid metabolism</keyword>
<dbReference type="GO" id="GO:0016020">
    <property type="term" value="C:membrane"/>
    <property type="evidence" value="ECO:0007669"/>
    <property type="project" value="InterPro"/>
</dbReference>
<keyword evidence="8" id="KW-0862">Zinc</keyword>
<evidence type="ECO:0000256" key="11">
    <source>
        <dbReference type="ARBA" id="ARBA00023098"/>
    </source>
</evidence>
<evidence type="ECO:0000313" key="17">
    <source>
        <dbReference type="Proteomes" id="UP000018291"/>
    </source>
</evidence>
<comment type="caution">
    <text evidence="16">The sequence shown here is derived from an EMBL/GenBank/DDBJ whole genome shotgun (WGS) entry which is preliminary data.</text>
</comment>
<keyword evidence="13" id="KW-0275">Fatty acid biosynthesis</keyword>
<dbReference type="Proteomes" id="UP000018291">
    <property type="component" value="Unassembled WGS sequence"/>
</dbReference>
<evidence type="ECO:0000256" key="2">
    <source>
        <dbReference type="ARBA" id="ARBA00004477"/>
    </source>
</evidence>
<evidence type="ECO:0000313" key="16">
    <source>
        <dbReference type="EMBL" id="CCM63232.1"/>
    </source>
</evidence>
<dbReference type="GO" id="GO:0005506">
    <property type="term" value="F:iron ion binding"/>
    <property type="evidence" value="ECO:0007669"/>
    <property type="project" value="InterPro"/>
</dbReference>
<evidence type="ECO:0000256" key="12">
    <source>
        <dbReference type="ARBA" id="ARBA00023136"/>
    </source>
</evidence>